<comment type="caution">
    <text evidence="2">The sequence shown here is derived from an EMBL/GenBank/DDBJ whole genome shotgun (WGS) entry which is preliminary data.</text>
</comment>
<feature type="region of interest" description="Disordered" evidence="1">
    <location>
        <begin position="1"/>
        <end position="22"/>
    </location>
</feature>
<protein>
    <recommendedName>
        <fullName evidence="4">DUF4288 domain-containing protein</fullName>
    </recommendedName>
</protein>
<evidence type="ECO:0000313" key="3">
    <source>
        <dbReference type="Proteomes" id="UP001249291"/>
    </source>
</evidence>
<sequence>MLFTGCTADPRVRESEPSDAAPPVVATGNIDAWVVVIFDDRAEKFDANLMDALLDTEMKADEALADANAGMIDGNDVGAYGYELYFVGDDAESMWDVLEPIFSDAPVAWTRVELRSGLEDPAPTLITAE</sequence>
<evidence type="ECO:0000256" key="1">
    <source>
        <dbReference type="SAM" id="MobiDB-lite"/>
    </source>
</evidence>
<evidence type="ECO:0008006" key="4">
    <source>
        <dbReference type="Google" id="ProtNLM"/>
    </source>
</evidence>
<reference evidence="2 3" key="1">
    <citation type="submission" date="2023-08" db="EMBL/GenBank/DDBJ databases">
        <title>Functional and genomic diversity of the sorghum phyllosphere microbiome.</title>
        <authorList>
            <person name="Shade A."/>
        </authorList>
    </citation>
    <scope>NUCLEOTIDE SEQUENCE [LARGE SCALE GENOMIC DNA]</scope>
    <source>
        <strain evidence="2 3">SORGH_AS_0445</strain>
    </source>
</reference>
<organism evidence="2 3">
    <name type="scientific">Microbacterium foliorum</name>
    <dbReference type="NCBI Taxonomy" id="104336"/>
    <lineage>
        <taxon>Bacteria</taxon>
        <taxon>Bacillati</taxon>
        <taxon>Actinomycetota</taxon>
        <taxon>Actinomycetes</taxon>
        <taxon>Micrococcales</taxon>
        <taxon>Microbacteriaceae</taxon>
        <taxon>Microbacterium</taxon>
    </lineage>
</organism>
<dbReference type="Proteomes" id="UP001249291">
    <property type="component" value="Unassembled WGS sequence"/>
</dbReference>
<name>A0ABU1HQM4_9MICO</name>
<proteinExistence type="predicted"/>
<accession>A0ABU1HQM4</accession>
<dbReference type="EMBL" id="JAVIZQ010000001">
    <property type="protein sequence ID" value="MDR6141619.1"/>
    <property type="molecule type" value="Genomic_DNA"/>
</dbReference>
<evidence type="ECO:0000313" key="2">
    <source>
        <dbReference type="EMBL" id="MDR6141619.1"/>
    </source>
</evidence>
<gene>
    <name evidence="2" type="ORF">QE375_001173</name>
</gene>
<keyword evidence="3" id="KW-1185">Reference proteome</keyword>